<evidence type="ECO:0000256" key="6">
    <source>
        <dbReference type="ARBA" id="ARBA00022989"/>
    </source>
</evidence>
<feature type="transmembrane region" description="Helical" evidence="8">
    <location>
        <begin position="259"/>
        <end position="278"/>
    </location>
</feature>
<evidence type="ECO:0000313" key="10">
    <source>
        <dbReference type="Proteomes" id="UP000054618"/>
    </source>
</evidence>
<feature type="transmembrane region" description="Helical" evidence="8">
    <location>
        <begin position="237"/>
        <end position="253"/>
    </location>
</feature>
<reference evidence="9 10" key="1">
    <citation type="submission" date="2015-11" db="EMBL/GenBank/DDBJ databases">
        <title>Genomic analysis of 38 Legionella species identifies large and diverse effector repertoires.</title>
        <authorList>
            <person name="Burstein D."/>
            <person name="Amaro F."/>
            <person name="Zusman T."/>
            <person name="Lifshitz Z."/>
            <person name="Cohen O."/>
            <person name="Gilbert J.A."/>
            <person name="Pupko T."/>
            <person name="Shuman H.A."/>
            <person name="Segal G."/>
        </authorList>
    </citation>
    <scope>NUCLEOTIDE SEQUENCE [LARGE SCALE GENOMIC DNA]</scope>
    <source>
        <strain evidence="9 10">CDC#1442-AUS-E</strain>
    </source>
</reference>
<feature type="transmembrane region" description="Helical" evidence="8">
    <location>
        <begin position="33"/>
        <end position="54"/>
    </location>
</feature>
<dbReference type="EMBL" id="LNYS01000025">
    <property type="protein sequence ID" value="KTD45273.1"/>
    <property type="molecule type" value="Genomic_DNA"/>
</dbReference>
<dbReference type="GO" id="GO:0009103">
    <property type="term" value="P:lipopolysaccharide biosynthetic process"/>
    <property type="evidence" value="ECO:0007669"/>
    <property type="project" value="UniProtKB-ARBA"/>
</dbReference>
<dbReference type="OrthoDB" id="5651853at2"/>
<evidence type="ECO:0000256" key="8">
    <source>
        <dbReference type="SAM" id="Phobius"/>
    </source>
</evidence>
<feature type="transmembrane region" description="Helical" evidence="8">
    <location>
        <begin position="190"/>
        <end position="208"/>
    </location>
</feature>
<evidence type="ECO:0000256" key="2">
    <source>
        <dbReference type="ARBA" id="ARBA00022475"/>
    </source>
</evidence>
<sequence length="553" mass="63760">MNRTQRALLSSLIASGLFLTTLGKIDNIKLAILVHLFIFLLGGLIVYALCLFDFPKKIFAKIGSFLGKSADIPEYQLLGISAVVLFSICYFLSGALFNHLPVEMDSMAQYAGAKIFLSGHWSLASHPLREFFDTPWFISDGRFYTFYPPGHMFLLALGHYFYQPAIINPLIAAVTLIASYYLAKEIGGSFAARICLFLFMVSPFIVFLSSEFDNRSTALLAATLFALFYIRTIKTKEIRNAIFAGLSLGYYLITRPQSALFFSLPFVVYSLWILLFQFRKYFKSFALMSLIILAFIFFFLYYNQQTTGSAFLTGYQKYFGNQVVPGEELLTNDNLNNWKNQIIRVIDYMQLLHRQLFGWPISSLLLAFLLFFLGLEKPWCRLLAMSFFSIYFSLILSEYTYDIFGPRYLYETASIVIILNAIFLSRIPAFFRKRLRVKLSLNEWRGIIALLLFIMTLIALSTIIPARYQLYSNNYRQSNKQLLRIIDTETVKPAVVLLSEENDRLATIFMQPWFDSNPVIVAQDRGSENYKILQYYPERSVYVLEKGKLKRIQ</sequence>
<keyword evidence="2" id="KW-1003">Cell membrane</keyword>
<accession>A0A0W0XKQ9</accession>
<feature type="transmembrane region" description="Helical" evidence="8">
    <location>
        <begin position="357"/>
        <end position="375"/>
    </location>
</feature>
<dbReference type="InterPro" id="IPR050297">
    <property type="entry name" value="LipidA_mod_glycosyltrf_83"/>
</dbReference>
<dbReference type="PANTHER" id="PTHR33908:SF11">
    <property type="entry name" value="MEMBRANE PROTEIN"/>
    <property type="match status" value="1"/>
</dbReference>
<dbReference type="PATRIC" id="fig|45073.5.peg.2920"/>
<organism evidence="9 10">
    <name type="scientific">Legionella quinlivanii</name>
    <dbReference type="NCBI Taxonomy" id="45073"/>
    <lineage>
        <taxon>Bacteria</taxon>
        <taxon>Pseudomonadati</taxon>
        <taxon>Pseudomonadota</taxon>
        <taxon>Gammaproteobacteria</taxon>
        <taxon>Legionellales</taxon>
        <taxon>Legionellaceae</taxon>
        <taxon>Legionella</taxon>
    </lineage>
</organism>
<feature type="transmembrane region" description="Helical" evidence="8">
    <location>
        <begin position="161"/>
        <end position="183"/>
    </location>
</feature>
<feature type="transmembrane region" description="Helical" evidence="8">
    <location>
        <begin position="407"/>
        <end position="425"/>
    </location>
</feature>
<keyword evidence="4" id="KW-0808">Transferase</keyword>
<dbReference type="AlphaFoldDB" id="A0A0W0XKQ9"/>
<evidence type="ECO:0000313" key="9">
    <source>
        <dbReference type="EMBL" id="KTD45273.1"/>
    </source>
</evidence>
<evidence type="ECO:0000256" key="3">
    <source>
        <dbReference type="ARBA" id="ARBA00022676"/>
    </source>
</evidence>
<feature type="transmembrane region" description="Helical" evidence="8">
    <location>
        <begin position="382"/>
        <end position="401"/>
    </location>
</feature>
<dbReference type="STRING" id="45073.Lqui_2744"/>
<feature type="transmembrane region" description="Helical" evidence="8">
    <location>
        <begin position="446"/>
        <end position="468"/>
    </location>
</feature>
<evidence type="ECO:0000256" key="5">
    <source>
        <dbReference type="ARBA" id="ARBA00022692"/>
    </source>
</evidence>
<keyword evidence="7 8" id="KW-0472">Membrane</keyword>
<comment type="subcellular location">
    <subcellularLocation>
        <location evidence="1">Cell membrane</location>
        <topology evidence="1">Multi-pass membrane protein</topology>
    </subcellularLocation>
</comment>
<evidence type="ECO:0000256" key="4">
    <source>
        <dbReference type="ARBA" id="ARBA00022679"/>
    </source>
</evidence>
<dbReference type="RefSeq" id="WP_058508806.1">
    <property type="nucleotide sequence ID" value="NZ_CAAAIK010000004.1"/>
</dbReference>
<name>A0A0W0XKQ9_9GAMM</name>
<evidence type="ECO:0000256" key="7">
    <source>
        <dbReference type="ARBA" id="ARBA00023136"/>
    </source>
</evidence>
<protein>
    <submittedName>
        <fullName evidence="9">Uncharacterized protein</fullName>
    </submittedName>
</protein>
<dbReference type="Proteomes" id="UP000054618">
    <property type="component" value="Unassembled WGS sequence"/>
</dbReference>
<keyword evidence="6 8" id="KW-1133">Transmembrane helix</keyword>
<gene>
    <name evidence="9" type="ORF">Lqui_2744</name>
</gene>
<keyword evidence="10" id="KW-1185">Reference proteome</keyword>
<feature type="transmembrane region" description="Helical" evidence="8">
    <location>
        <begin position="285"/>
        <end position="302"/>
    </location>
</feature>
<dbReference type="PANTHER" id="PTHR33908">
    <property type="entry name" value="MANNOSYLTRANSFERASE YKCB-RELATED"/>
    <property type="match status" value="1"/>
</dbReference>
<feature type="transmembrane region" description="Helical" evidence="8">
    <location>
        <begin position="75"/>
        <end position="97"/>
    </location>
</feature>
<comment type="caution">
    <text evidence="9">The sequence shown here is derived from an EMBL/GenBank/DDBJ whole genome shotgun (WGS) entry which is preliminary data.</text>
</comment>
<dbReference type="GO" id="GO:0016763">
    <property type="term" value="F:pentosyltransferase activity"/>
    <property type="evidence" value="ECO:0007669"/>
    <property type="project" value="TreeGrafter"/>
</dbReference>
<keyword evidence="5 8" id="KW-0812">Transmembrane</keyword>
<evidence type="ECO:0000256" key="1">
    <source>
        <dbReference type="ARBA" id="ARBA00004651"/>
    </source>
</evidence>
<dbReference type="GO" id="GO:0005886">
    <property type="term" value="C:plasma membrane"/>
    <property type="evidence" value="ECO:0007669"/>
    <property type="project" value="UniProtKB-SubCell"/>
</dbReference>
<keyword evidence="3" id="KW-0328">Glycosyltransferase</keyword>
<feature type="transmembrane region" description="Helical" evidence="8">
    <location>
        <begin position="214"/>
        <end position="230"/>
    </location>
</feature>
<proteinExistence type="predicted"/>